<dbReference type="Proteomes" id="UP001472978">
    <property type="component" value="Unassembled WGS sequence"/>
</dbReference>
<keyword evidence="1 4" id="KW-0732">Signal</keyword>
<dbReference type="InterPro" id="IPR051829">
    <property type="entry name" value="Multiheme_Cytochr_ET"/>
</dbReference>
<feature type="region of interest" description="Disordered" evidence="3">
    <location>
        <begin position="239"/>
        <end position="259"/>
    </location>
</feature>
<accession>A0ABV1N137</accession>
<dbReference type="InterPro" id="IPR023155">
    <property type="entry name" value="Cyt_c-552/4"/>
</dbReference>
<comment type="caution">
    <text evidence="7">The sequence shown here is derived from an EMBL/GenBank/DDBJ whole genome shotgun (WGS) entry which is preliminary data.</text>
</comment>
<dbReference type="PANTHER" id="PTHR35038">
    <property type="entry name" value="DISSIMILATORY SULFITE REDUCTASE SIRA"/>
    <property type="match status" value="1"/>
</dbReference>
<keyword evidence="8" id="KW-1185">Reference proteome</keyword>
<feature type="domain" description="Doubled CXXCH motif" evidence="5">
    <location>
        <begin position="336"/>
        <end position="365"/>
    </location>
</feature>
<dbReference type="Pfam" id="PF14559">
    <property type="entry name" value="TPR_19"/>
    <property type="match status" value="2"/>
</dbReference>
<dbReference type="PROSITE" id="PS50005">
    <property type="entry name" value="TPR"/>
    <property type="match status" value="1"/>
</dbReference>
<dbReference type="InterPro" id="IPR016024">
    <property type="entry name" value="ARM-type_fold"/>
</dbReference>
<evidence type="ECO:0000256" key="1">
    <source>
        <dbReference type="ARBA" id="ARBA00022729"/>
    </source>
</evidence>
<dbReference type="InterPro" id="IPR011717">
    <property type="entry name" value="TPR-4"/>
</dbReference>
<dbReference type="InterPro" id="IPR010177">
    <property type="entry name" value="Paired_CXXCH_1"/>
</dbReference>
<evidence type="ECO:0000256" key="3">
    <source>
        <dbReference type="SAM" id="MobiDB-lite"/>
    </source>
</evidence>
<feature type="domain" description="Cytochrome c-552/4" evidence="6">
    <location>
        <begin position="57"/>
        <end position="82"/>
    </location>
</feature>
<dbReference type="InterPro" id="IPR036280">
    <property type="entry name" value="Multihaem_cyt_sf"/>
</dbReference>
<dbReference type="Gene3D" id="1.10.1130.10">
    <property type="entry name" value="Flavocytochrome C3, Chain A"/>
    <property type="match status" value="2"/>
</dbReference>
<feature type="domain" description="Cytochrome c-552/4" evidence="6">
    <location>
        <begin position="191"/>
        <end position="229"/>
    </location>
</feature>
<feature type="chain" id="PRO_5045807141" evidence="4">
    <location>
        <begin position="40"/>
        <end position="787"/>
    </location>
</feature>
<dbReference type="Pfam" id="PF13435">
    <property type="entry name" value="Cytochrome_C554"/>
    <property type="match status" value="2"/>
</dbReference>
<dbReference type="Gene3D" id="1.25.40.10">
    <property type="entry name" value="Tetratricopeptide repeat domain"/>
    <property type="match status" value="2"/>
</dbReference>
<sequence>MDANASPVTTPGFPLTRRPMRRLAIAALLTLLFVGSVQAASPRLASEAEGYAPEGSCAGCHQEQTAAWQDSDHGWAMREATPDNVLGDFADARFAEGDVKAHFHREDERFLVTLEGPGEPEATREIAYTFGYFPLQQYLIEMPGGRLQSLTIAWDSREAEDGGQRWFSLYPGQAFTPDDPLHWQGRYQNWNAMCADCHSTNLQKHYDPTTDSFATTWHEQSVGCQSCHGPSRQHLEWAETWSPRSDDPSPPRDEMSATDKGLGVDLDAISGQQLVGQCARCHSRRQPLGMGPAHGQPLLDSALPSLLTERLYHADGQIQGEVYVYGSFAQSRMYQEGVTCTNCHDPHTNRLRLEGNAVCTQCHNAAPPSRFPGITPTDYDSVEHHHHPPGSEGAQCVSCHMPETTYMVVDPRRDHSFRVPRPDLNEATGSPDACTSCHDDMAPERAATSIATWFGDLARAEGGATHYGEIFAAARQGRDDALPHLQRLAADEGTPAIVRATAVDALADFGVPALPTLEAALVDEAGLVRAAGVPAFARAPDAARVALLLPLLDDPLLAVRDEVVKALAGVSLMRLPEARRDDLLRARRDYERRLRENADLPGNRLNLAVLLSRSGRADEAITHYRAALAMDPYFLPARSNLITLLSQRGKAQEAQRVLEDGLALEDMPPTDRAHLAYLLALSLAEAQRFDEALSWLDRAAEWRPEHVRTHYNRALLLDRLGRKPQALAALERGLSLAPEAPDLLYAAVYLNAAAGNIPQALSHLERLRRLQPDDPRLQRLERQLQRQ</sequence>
<dbReference type="SUPFAM" id="SSF48452">
    <property type="entry name" value="TPR-like"/>
    <property type="match status" value="1"/>
</dbReference>
<dbReference type="EMBL" id="JBEGCI010000002">
    <property type="protein sequence ID" value="MEQ6887424.1"/>
    <property type="molecule type" value="Genomic_DNA"/>
</dbReference>
<dbReference type="InterPro" id="IPR011989">
    <property type="entry name" value="ARM-like"/>
</dbReference>
<evidence type="ECO:0000313" key="8">
    <source>
        <dbReference type="Proteomes" id="UP001472978"/>
    </source>
</evidence>
<dbReference type="Pfam" id="PF09699">
    <property type="entry name" value="Paired_CXXCH_1"/>
    <property type="match status" value="1"/>
</dbReference>
<keyword evidence="2" id="KW-0802">TPR repeat</keyword>
<protein>
    <submittedName>
        <fullName evidence="7">Tetratricopeptide repeat protein</fullName>
    </submittedName>
</protein>
<dbReference type="SMART" id="SM00028">
    <property type="entry name" value="TPR"/>
    <property type="match status" value="4"/>
</dbReference>
<feature type="signal peptide" evidence="4">
    <location>
        <begin position="1"/>
        <end position="39"/>
    </location>
</feature>
<dbReference type="SUPFAM" id="SSF48695">
    <property type="entry name" value="Multiheme cytochromes"/>
    <property type="match status" value="1"/>
</dbReference>
<reference evidence="7 8" key="1">
    <citation type="submission" date="2024-05" db="EMBL/GenBank/DDBJ databases">
        <title>Halomonas sp. CS7 16S ribosomal RNA gene Genome sequencing and assembly.</title>
        <authorList>
            <person name="Yook S."/>
        </authorList>
    </citation>
    <scope>NUCLEOTIDE SEQUENCE [LARGE SCALE GENOMIC DNA]</scope>
    <source>
        <strain evidence="7 8">CS7</strain>
    </source>
</reference>
<dbReference type="SUPFAM" id="SSF48371">
    <property type="entry name" value="ARM repeat"/>
    <property type="match status" value="1"/>
</dbReference>
<dbReference type="InterPro" id="IPR019734">
    <property type="entry name" value="TPR_rpt"/>
</dbReference>
<evidence type="ECO:0000259" key="5">
    <source>
        <dbReference type="Pfam" id="PF09699"/>
    </source>
</evidence>
<gene>
    <name evidence="7" type="ORF">ABE957_01865</name>
</gene>
<evidence type="ECO:0000313" key="7">
    <source>
        <dbReference type="EMBL" id="MEQ6887424.1"/>
    </source>
</evidence>
<dbReference type="InterPro" id="IPR011990">
    <property type="entry name" value="TPR-like_helical_dom_sf"/>
</dbReference>
<name>A0ABV1N137_9GAMM</name>
<feature type="repeat" description="TPR" evidence="2">
    <location>
        <begin position="601"/>
        <end position="634"/>
    </location>
</feature>
<dbReference type="Gene3D" id="1.25.10.10">
    <property type="entry name" value="Leucine-rich Repeat Variant"/>
    <property type="match status" value="1"/>
</dbReference>
<proteinExistence type="predicted"/>
<dbReference type="RefSeq" id="WP_349756973.1">
    <property type="nucleotide sequence ID" value="NZ_JBEGCI010000002.1"/>
</dbReference>
<dbReference type="Pfam" id="PF07721">
    <property type="entry name" value="TPR_4"/>
    <property type="match status" value="1"/>
</dbReference>
<evidence type="ECO:0000256" key="2">
    <source>
        <dbReference type="PROSITE-ProRule" id="PRU00339"/>
    </source>
</evidence>
<dbReference type="PANTHER" id="PTHR35038:SF8">
    <property type="entry name" value="C-TYPE POLYHEME CYTOCHROME OMCC"/>
    <property type="match status" value="1"/>
</dbReference>
<evidence type="ECO:0000256" key="4">
    <source>
        <dbReference type="SAM" id="SignalP"/>
    </source>
</evidence>
<feature type="compositionally biased region" description="Basic and acidic residues" evidence="3">
    <location>
        <begin position="244"/>
        <end position="257"/>
    </location>
</feature>
<organism evidence="7 8">
    <name type="scientific">Halomonas pelophila</name>
    <dbReference type="NCBI Taxonomy" id="3151122"/>
    <lineage>
        <taxon>Bacteria</taxon>
        <taxon>Pseudomonadati</taxon>
        <taxon>Pseudomonadota</taxon>
        <taxon>Gammaproteobacteria</taxon>
        <taxon>Oceanospirillales</taxon>
        <taxon>Halomonadaceae</taxon>
        <taxon>Halomonas</taxon>
    </lineage>
</organism>
<evidence type="ECO:0000259" key="6">
    <source>
        <dbReference type="Pfam" id="PF13435"/>
    </source>
</evidence>